<dbReference type="RefSeq" id="WP_104762770.1">
    <property type="nucleotide sequence ID" value="NZ_FZPM01000007.1"/>
</dbReference>
<keyword evidence="1" id="KW-1133">Transmembrane helix</keyword>
<keyword evidence="3" id="KW-1185">Reference proteome</keyword>
<organism evidence="2 3">
    <name type="scientific">Helicobacter aurati</name>
    <dbReference type="NCBI Taxonomy" id="137778"/>
    <lineage>
        <taxon>Bacteria</taxon>
        <taxon>Pseudomonadati</taxon>
        <taxon>Campylobacterota</taxon>
        <taxon>Epsilonproteobacteria</taxon>
        <taxon>Campylobacterales</taxon>
        <taxon>Helicobacteraceae</taxon>
        <taxon>Helicobacter</taxon>
    </lineage>
</organism>
<feature type="transmembrane region" description="Helical" evidence="1">
    <location>
        <begin position="34"/>
        <end position="61"/>
    </location>
</feature>
<keyword evidence="1" id="KW-0472">Membrane</keyword>
<comment type="caution">
    <text evidence="2">The sequence shown here is derived from an EMBL/GenBank/DDBJ whole genome shotgun (WGS) entry which is preliminary data.</text>
</comment>
<protein>
    <submittedName>
        <fullName evidence="2">Zinc ribbon domain-containing protein</fullName>
    </submittedName>
</protein>
<feature type="transmembrane region" description="Helical" evidence="1">
    <location>
        <begin position="81"/>
        <end position="105"/>
    </location>
</feature>
<evidence type="ECO:0000256" key="1">
    <source>
        <dbReference type="SAM" id="Phobius"/>
    </source>
</evidence>
<dbReference type="Proteomes" id="UP000256424">
    <property type="component" value="Unassembled WGS sequence"/>
</dbReference>
<gene>
    <name evidence="2" type="ORF">CQA66_08750</name>
</gene>
<name>A0A3D8IZ35_9HELI</name>
<dbReference type="OrthoDB" id="5457736at2"/>
<sequence length="110" mass="12522">MALIACKECGNEVSDKAFKCQNCGVRLRKPKRGLFGFMVKWAFILFNLIMLLWVIFVFTFYSNGAIESTDEIGQVAHVMAGGFWITLTFAIWVIADFILGLFVFLTRPKE</sequence>
<dbReference type="AlphaFoldDB" id="A0A3D8IZ35"/>
<keyword evidence="1" id="KW-0812">Transmembrane</keyword>
<dbReference type="EMBL" id="NXLW01000024">
    <property type="protein sequence ID" value="RDU69821.1"/>
    <property type="molecule type" value="Genomic_DNA"/>
</dbReference>
<proteinExistence type="predicted"/>
<evidence type="ECO:0000313" key="3">
    <source>
        <dbReference type="Proteomes" id="UP000256424"/>
    </source>
</evidence>
<accession>A0A3D8IZ35</accession>
<evidence type="ECO:0000313" key="2">
    <source>
        <dbReference type="EMBL" id="RDU69821.1"/>
    </source>
</evidence>
<reference evidence="2 3" key="1">
    <citation type="submission" date="2018-04" db="EMBL/GenBank/DDBJ databases">
        <title>Novel Campyloabacter and Helicobacter Species and Strains.</title>
        <authorList>
            <person name="Mannion A.J."/>
            <person name="Shen Z."/>
            <person name="Fox J.G."/>
        </authorList>
    </citation>
    <scope>NUCLEOTIDE SEQUENCE [LARGE SCALE GENOMIC DNA]</scope>
    <source>
        <strain evidence="2 3">MIT 97-5075</strain>
    </source>
</reference>